<dbReference type="PANTHER" id="PTHR21505">
    <property type="entry name" value="MADF DOMAIN-CONTAINING PROTEIN-RELATED"/>
    <property type="match status" value="1"/>
</dbReference>
<sequence>MNLYLLHAAACDLSVQNRSVMGILYMQIRHGDCRYWSKDLVINFIEVYKANPCLWKIKSKEYANKNLKTIAYDKLIDICKTVNPEAKKDYVVKKIQSFRGSFRKEIKKVLESKRSGAGEDDEVPTASKSNVDTEIELVEENEDEAEEDSNESELLERNNTNTTRESVEEENETVTKNRLLTKSEEEEQLVYAFHQGLLHNS</sequence>
<organism evidence="3 4">
    <name type="scientific">Aromia moschata</name>
    <dbReference type="NCBI Taxonomy" id="1265417"/>
    <lineage>
        <taxon>Eukaryota</taxon>
        <taxon>Metazoa</taxon>
        <taxon>Ecdysozoa</taxon>
        <taxon>Arthropoda</taxon>
        <taxon>Hexapoda</taxon>
        <taxon>Insecta</taxon>
        <taxon>Pterygota</taxon>
        <taxon>Neoptera</taxon>
        <taxon>Endopterygota</taxon>
        <taxon>Coleoptera</taxon>
        <taxon>Polyphaga</taxon>
        <taxon>Cucujiformia</taxon>
        <taxon>Chrysomeloidea</taxon>
        <taxon>Cerambycidae</taxon>
        <taxon>Cerambycinae</taxon>
        <taxon>Callichromatini</taxon>
        <taxon>Aromia</taxon>
    </lineage>
</organism>
<evidence type="ECO:0000256" key="1">
    <source>
        <dbReference type="SAM" id="MobiDB-lite"/>
    </source>
</evidence>
<evidence type="ECO:0000259" key="2">
    <source>
        <dbReference type="PROSITE" id="PS51029"/>
    </source>
</evidence>
<dbReference type="Pfam" id="PF10545">
    <property type="entry name" value="MADF_DNA_bdg"/>
    <property type="match status" value="1"/>
</dbReference>
<dbReference type="EMBL" id="JAPWTK010000282">
    <property type="protein sequence ID" value="KAJ8943657.1"/>
    <property type="molecule type" value="Genomic_DNA"/>
</dbReference>
<dbReference type="Proteomes" id="UP001162162">
    <property type="component" value="Unassembled WGS sequence"/>
</dbReference>
<dbReference type="AlphaFoldDB" id="A0AAV8XZE5"/>
<dbReference type="InterPro" id="IPR006578">
    <property type="entry name" value="MADF-dom"/>
</dbReference>
<evidence type="ECO:0000313" key="3">
    <source>
        <dbReference type="EMBL" id="KAJ8943657.1"/>
    </source>
</evidence>
<feature type="region of interest" description="Disordered" evidence="1">
    <location>
        <begin position="113"/>
        <end position="184"/>
    </location>
</feature>
<gene>
    <name evidence="3" type="ORF">NQ318_005659</name>
</gene>
<reference evidence="3" key="1">
    <citation type="journal article" date="2023" name="Insect Mol. Biol.">
        <title>Genome sequencing provides insights into the evolution of gene families encoding plant cell wall-degrading enzymes in longhorned beetles.</title>
        <authorList>
            <person name="Shin N.R."/>
            <person name="Okamura Y."/>
            <person name="Kirsch R."/>
            <person name="Pauchet Y."/>
        </authorList>
    </citation>
    <scope>NUCLEOTIDE SEQUENCE</scope>
    <source>
        <strain evidence="3">AMC_N1</strain>
    </source>
</reference>
<keyword evidence="4" id="KW-1185">Reference proteome</keyword>
<dbReference type="PROSITE" id="PS51029">
    <property type="entry name" value="MADF"/>
    <property type="match status" value="1"/>
</dbReference>
<proteinExistence type="predicted"/>
<evidence type="ECO:0000313" key="4">
    <source>
        <dbReference type="Proteomes" id="UP001162162"/>
    </source>
</evidence>
<feature type="domain" description="MADF" evidence="2">
    <location>
        <begin position="43"/>
        <end position="143"/>
    </location>
</feature>
<feature type="compositionally biased region" description="Acidic residues" evidence="1">
    <location>
        <begin position="133"/>
        <end position="153"/>
    </location>
</feature>
<name>A0AAV8XZE5_9CUCU</name>
<comment type="caution">
    <text evidence="3">The sequence shown here is derived from an EMBL/GenBank/DDBJ whole genome shotgun (WGS) entry which is preliminary data.</text>
</comment>
<protein>
    <recommendedName>
        <fullName evidence="2">MADF domain-containing protein</fullName>
    </recommendedName>
</protein>
<dbReference type="PANTHER" id="PTHR21505:SF8">
    <property type="entry name" value="DPT-YFP REPRESSOR BY OVEREXPRESSION, ISOFORM D-RELATED"/>
    <property type="match status" value="1"/>
</dbReference>
<accession>A0AAV8XZE5</accession>